<comment type="caution">
    <text evidence="1">The sequence shown here is derived from an EMBL/GenBank/DDBJ whole genome shotgun (WGS) entry which is preliminary data.</text>
</comment>
<name>A0A0F8WLE6_9ZZZZ</name>
<protein>
    <submittedName>
        <fullName evidence="1">Uncharacterized protein</fullName>
    </submittedName>
</protein>
<proteinExistence type="predicted"/>
<evidence type="ECO:0000313" key="1">
    <source>
        <dbReference type="EMBL" id="KKK57702.1"/>
    </source>
</evidence>
<organism evidence="1">
    <name type="scientific">marine sediment metagenome</name>
    <dbReference type="NCBI Taxonomy" id="412755"/>
    <lineage>
        <taxon>unclassified sequences</taxon>
        <taxon>metagenomes</taxon>
        <taxon>ecological metagenomes</taxon>
    </lineage>
</organism>
<sequence length="99" mass="11566">MRPGSKWIAEFREPIDKDMSSVVWPESSNSFIKKMHRVGTLKEQADVVYKLLSRGILPNHLVLGWYTDDKELKIRWVPDSWIELLSPKDRPTMQNKASL</sequence>
<dbReference type="AlphaFoldDB" id="A0A0F8WLE6"/>
<dbReference type="EMBL" id="LAZR01064344">
    <property type="protein sequence ID" value="KKK57702.1"/>
    <property type="molecule type" value="Genomic_DNA"/>
</dbReference>
<reference evidence="1" key="1">
    <citation type="journal article" date="2015" name="Nature">
        <title>Complex archaea that bridge the gap between prokaryotes and eukaryotes.</title>
        <authorList>
            <person name="Spang A."/>
            <person name="Saw J.H."/>
            <person name="Jorgensen S.L."/>
            <person name="Zaremba-Niedzwiedzka K."/>
            <person name="Martijn J."/>
            <person name="Lind A.E."/>
            <person name="van Eijk R."/>
            <person name="Schleper C."/>
            <person name="Guy L."/>
            <person name="Ettema T.J."/>
        </authorList>
    </citation>
    <scope>NUCLEOTIDE SEQUENCE</scope>
</reference>
<accession>A0A0F8WLE6</accession>
<gene>
    <name evidence="1" type="ORF">LCGC14_3051820</name>
</gene>